<dbReference type="GO" id="GO:0003700">
    <property type="term" value="F:DNA-binding transcription factor activity"/>
    <property type="evidence" value="ECO:0007669"/>
    <property type="project" value="InterPro"/>
</dbReference>
<comment type="similarity">
    <text evidence="1">Belongs to the LysR transcriptional regulatory family.</text>
</comment>
<evidence type="ECO:0000256" key="1">
    <source>
        <dbReference type="ARBA" id="ARBA00009437"/>
    </source>
</evidence>
<keyword evidence="5" id="KW-0804">Transcription</keyword>
<evidence type="ECO:0000259" key="6">
    <source>
        <dbReference type="PROSITE" id="PS50931"/>
    </source>
</evidence>
<dbReference type="EMBL" id="CP046884">
    <property type="protein sequence ID" value="QNQ90810.1"/>
    <property type="molecule type" value="Genomic_DNA"/>
</dbReference>
<evidence type="ECO:0000313" key="8">
    <source>
        <dbReference type="Proteomes" id="UP000516320"/>
    </source>
</evidence>
<keyword evidence="2" id="KW-0805">Transcription regulation</keyword>
<dbReference type="Pfam" id="PF00126">
    <property type="entry name" value="HTH_1"/>
    <property type="match status" value="1"/>
</dbReference>
<reference evidence="7 8" key="1">
    <citation type="submission" date="2019-12" db="EMBL/GenBank/DDBJ databases">
        <title>Corynebacterium sp. nov., isolated from feces of the Anser Albifrons in China.</title>
        <authorList>
            <person name="Liu Q."/>
        </authorList>
    </citation>
    <scope>NUCLEOTIDE SEQUENCE [LARGE SCALE GENOMIC DNA]</scope>
    <source>
        <strain evidence="7 8">4H37-19</strain>
    </source>
</reference>
<evidence type="ECO:0000256" key="4">
    <source>
        <dbReference type="ARBA" id="ARBA00023159"/>
    </source>
</evidence>
<evidence type="ECO:0000256" key="5">
    <source>
        <dbReference type="ARBA" id="ARBA00023163"/>
    </source>
</evidence>
<dbReference type="Pfam" id="PF03466">
    <property type="entry name" value="LysR_substrate"/>
    <property type="match status" value="1"/>
</dbReference>
<dbReference type="KEGG" id="cpoy:GP475_09265"/>
<dbReference type="GO" id="GO:0003677">
    <property type="term" value="F:DNA binding"/>
    <property type="evidence" value="ECO:0007669"/>
    <property type="project" value="UniProtKB-KW"/>
</dbReference>
<dbReference type="RefSeq" id="WP_187974121.1">
    <property type="nucleotide sequence ID" value="NZ_CP046884.1"/>
</dbReference>
<sequence length="302" mass="33347">MAPYPRIDSFWLEAFLAVAEDLHFGKASQRLSIGQSPLSQIIKRLERQLGVALFDRSTRQVRLTPAGHAFLSDAQSLLFDLRLGVERAQLASGEIHGAIRVSFSGFMNHSTLPSLVVQVRNRYPNIELQCTHRLLSGEAISALENDLVDIAFIGLPVTSPLISTLPIAAEQHFLLIPENHPLRELNRKSCRFEELKEEKFITTPADQGSTLRRILDNTAQNAGWEPTVVHEVADAALVMAFVSRGLGVAMVPECLQQVKPKRTVAIPIEDVPPLHSALAWRSGNESQVVAAVIECAKETWPS</sequence>
<proteinExistence type="inferred from homology"/>
<dbReference type="AlphaFoldDB" id="A0A7H0SQI5"/>
<dbReference type="SUPFAM" id="SSF46785">
    <property type="entry name" value="Winged helix' DNA-binding domain"/>
    <property type="match status" value="1"/>
</dbReference>
<dbReference type="FunFam" id="1.10.10.10:FF:000001">
    <property type="entry name" value="LysR family transcriptional regulator"/>
    <property type="match status" value="1"/>
</dbReference>
<organism evidence="7 8">
    <name type="scientific">Corynebacterium poyangense</name>
    <dbReference type="NCBI Taxonomy" id="2684405"/>
    <lineage>
        <taxon>Bacteria</taxon>
        <taxon>Bacillati</taxon>
        <taxon>Actinomycetota</taxon>
        <taxon>Actinomycetes</taxon>
        <taxon>Mycobacteriales</taxon>
        <taxon>Corynebacteriaceae</taxon>
        <taxon>Corynebacterium</taxon>
    </lineage>
</organism>
<feature type="domain" description="HTH lysR-type" evidence="6">
    <location>
        <begin position="7"/>
        <end position="64"/>
    </location>
</feature>
<dbReference type="InterPro" id="IPR036388">
    <property type="entry name" value="WH-like_DNA-bd_sf"/>
</dbReference>
<keyword evidence="8" id="KW-1185">Reference proteome</keyword>
<dbReference type="InterPro" id="IPR000847">
    <property type="entry name" value="LysR_HTH_N"/>
</dbReference>
<dbReference type="Gene3D" id="3.40.190.10">
    <property type="entry name" value="Periplasmic binding protein-like II"/>
    <property type="match status" value="2"/>
</dbReference>
<dbReference type="GO" id="GO:0032993">
    <property type="term" value="C:protein-DNA complex"/>
    <property type="evidence" value="ECO:0007669"/>
    <property type="project" value="TreeGrafter"/>
</dbReference>
<protein>
    <submittedName>
        <fullName evidence="7">LysR family transcriptional regulator</fullName>
    </submittedName>
</protein>
<dbReference type="Proteomes" id="UP000516320">
    <property type="component" value="Chromosome"/>
</dbReference>
<evidence type="ECO:0000256" key="3">
    <source>
        <dbReference type="ARBA" id="ARBA00023125"/>
    </source>
</evidence>
<dbReference type="PANTHER" id="PTHR30346">
    <property type="entry name" value="TRANSCRIPTIONAL DUAL REGULATOR HCAR-RELATED"/>
    <property type="match status" value="1"/>
</dbReference>
<gene>
    <name evidence="7" type="ORF">GP475_09265</name>
</gene>
<evidence type="ECO:0000313" key="7">
    <source>
        <dbReference type="EMBL" id="QNQ90810.1"/>
    </source>
</evidence>
<keyword evidence="3" id="KW-0238">DNA-binding</keyword>
<dbReference type="CDD" id="cd08414">
    <property type="entry name" value="PBP2_LTTR_aromatics_like"/>
    <property type="match status" value="1"/>
</dbReference>
<dbReference type="Gene3D" id="1.10.10.10">
    <property type="entry name" value="Winged helix-like DNA-binding domain superfamily/Winged helix DNA-binding domain"/>
    <property type="match status" value="1"/>
</dbReference>
<dbReference type="SUPFAM" id="SSF53850">
    <property type="entry name" value="Periplasmic binding protein-like II"/>
    <property type="match status" value="1"/>
</dbReference>
<dbReference type="InterPro" id="IPR036390">
    <property type="entry name" value="WH_DNA-bd_sf"/>
</dbReference>
<dbReference type="PRINTS" id="PR00039">
    <property type="entry name" value="HTHLYSR"/>
</dbReference>
<keyword evidence="4" id="KW-0010">Activator</keyword>
<evidence type="ECO:0000256" key="2">
    <source>
        <dbReference type="ARBA" id="ARBA00023015"/>
    </source>
</evidence>
<dbReference type="PROSITE" id="PS50931">
    <property type="entry name" value="HTH_LYSR"/>
    <property type="match status" value="1"/>
</dbReference>
<accession>A0A7H0SQI5</accession>
<dbReference type="PANTHER" id="PTHR30346:SF0">
    <property type="entry name" value="HCA OPERON TRANSCRIPTIONAL ACTIVATOR HCAR"/>
    <property type="match status" value="1"/>
</dbReference>
<dbReference type="InterPro" id="IPR005119">
    <property type="entry name" value="LysR_subst-bd"/>
</dbReference>
<name>A0A7H0SQI5_9CORY</name>